<dbReference type="PaxDb" id="121845-A0A3Q0JJR8"/>
<protein>
    <submittedName>
        <fullName evidence="2">Slowpoke-binding protein-like</fullName>
    </submittedName>
</protein>
<dbReference type="Proteomes" id="UP000079169">
    <property type="component" value="Unplaced"/>
</dbReference>
<accession>A0A3Q0JJR8</accession>
<reference evidence="2" key="1">
    <citation type="submission" date="2025-08" db="UniProtKB">
        <authorList>
            <consortium name="RefSeq"/>
        </authorList>
    </citation>
    <scope>IDENTIFICATION</scope>
</reference>
<dbReference type="KEGG" id="dci:113471816"/>
<name>A0A3Q0JJR8_DIACI</name>
<evidence type="ECO:0000313" key="1">
    <source>
        <dbReference type="Proteomes" id="UP000079169"/>
    </source>
</evidence>
<dbReference type="GeneID" id="113471816"/>
<sequence>MSAGYELTTPHPNSDNLADIAHYPQVADILDMIFHQTTVPRVQDLLALDFFRHIDLREMRTTSLPVRFDPILQATGLSVIKSREGRPA</sequence>
<dbReference type="STRING" id="121845.A0A3Q0JJR8"/>
<organism evidence="1 2">
    <name type="scientific">Diaphorina citri</name>
    <name type="common">Asian citrus psyllid</name>
    <dbReference type="NCBI Taxonomy" id="121845"/>
    <lineage>
        <taxon>Eukaryota</taxon>
        <taxon>Metazoa</taxon>
        <taxon>Ecdysozoa</taxon>
        <taxon>Arthropoda</taxon>
        <taxon>Hexapoda</taxon>
        <taxon>Insecta</taxon>
        <taxon>Pterygota</taxon>
        <taxon>Neoptera</taxon>
        <taxon>Paraneoptera</taxon>
        <taxon>Hemiptera</taxon>
        <taxon>Sternorrhyncha</taxon>
        <taxon>Psylloidea</taxon>
        <taxon>Psyllidae</taxon>
        <taxon>Diaphorininae</taxon>
        <taxon>Diaphorina</taxon>
    </lineage>
</organism>
<dbReference type="AlphaFoldDB" id="A0A3Q0JJR8"/>
<keyword evidence="1" id="KW-1185">Reference proteome</keyword>
<proteinExistence type="predicted"/>
<dbReference type="RefSeq" id="XP_026687045.1">
    <property type="nucleotide sequence ID" value="XM_026831244.1"/>
</dbReference>
<evidence type="ECO:0000313" key="2">
    <source>
        <dbReference type="RefSeq" id="XP_026687045.1"/>
    </source>
</evidence>
<gene>
    <name evidence="2" type="primary">LOC113471816</name>
</gene>